<evidence type="ECO:0000313" key="1">
    <source>
        <dbReference type="EMBL" id="MCC2156992.1"/>
    </source>
</evidence>
<protein>
    <recommendedName>
        <fullName evidence="3">Bacterial sensory transduction regulator</fullName>
    </recommendedName>
</protein>
<reference evidence="1 2" key="1">
    <citation type="submission" date="2021-10" db="EMBL/GenBank/DDBJ databases">
        <title>Anaerobic single-cell dispensing facilitates the cultivation of human gut bacteria.</title>
        <authorList>
            <person name="Afrizal A."/>
        </authorList>
    </citation>
    <scope>NUCLEOTIDE SEQUENCE [LARGE SCALE GENOMIC DNA]</scope>
    <source>
        <strain evidence="1 2">CLA-AA-H247</strain>
    </source>
</reference>
<organism evidence="1 2">
    <name type="scientific">Veillonella fallax</name>
    <dbReference type="NCBI Taxonomy" id="2881272"/>
    <lineage>
        <taxon>Bacteria</taxon>
        <taxon>Bacillati</taxon>
        <taxon>Bacillota</taxon>
        <taxon>Negativicutes</taxon>
        <taxon>Veillonellales</taxon>
        <taxon>Veillonellaceae</taxon>
        <taxon>Veillonella</taxon>
    </lineage>
</organism>
<dbReference type="EMBL" id="JAJEQD010000015">
    <property type="protein sequence ID" value="MCC2156992.1"/>
    <property type="molecule type" value="Genomic_DNA"/>
</dbReference>
<proteinExistence type="predicted"/>
<comment type="caution">
    <text evidence="1">The sequence shown here is derived from an EMBL/GenBank/DDBJ whole genome shotgun (WGS) entry which is preliminary data.</text>
</comment>
<name>A0ABS8F3H1_9FIRM</name>
<keyword evidence="2" id="KW-1185">Reference proteome</keyword>
<dbReference type="Proteomes" id="UP001198241">
    <property type="component" value="Unassembled WGS sequence"/>
</dbReference>
<evidence type="ECO:0008006" key="3">
    <source>
        <dbReference type="Google" id="ProtNLM"/>
    </source>
</evidence>
<evidence type="ECO:0000313" key="2">
    <source>
        <dbReference type="Proteomes" id="UP001198241"/>
    </source>
</evidence>
<accession>A0ABS8F3H1</accession>
<dbReference type="RefSeq" id="WP_005387851.1">
    <property type="nucleotide sequence ID" value="NZ_JAJEQD010000015.1"/>
</dbReference>
<gene>
    <name evidence="1" type="ORF">LKD20_07550</name>
</gene>
<sequence length="149" mass="16715">MNQKAEKFDLLVADLNKGGNSWFTKEEMTDDLHTVVYHGRLDVHEHSLPVFIVVDDSAFSYARIAITTTSIDEKVIPAVLKELNTLNQDYKVSKYYVSNEDNNIYMDVSVPGLTEQFDPTVVVNLLLEVVQPHLDAVHKGILKVAGLAK</sequence>